<evidence type="ECO:0000313" key="2">
    <source>
        <dbReference type="Proteomes" id="UP001341135"/>
    </source>
</evidence>
<dbReference type="GeneID" id="89288266"/>
<name>A0ABN6ZKA6_9CREN</name>
<accession>A0ABN6ZKA6</accession>
<gene>
    <name evidence="1" type="ORF">PABY_02410</name>
</gene>
<dbReference type="EMBL" id="AP028907">
    <property type="protein sequence ID" value="BES80674.1"/>
    <property type="molecule type" value="Genomic_DNA"/>
</dbReference>
<dbReference type="Proteomes" id="UP001341135">
    <property type="component" value="Chromosome"/>
</dbReference>
<dbReference type="RefSeq" id="WP_338251116.1">
    <property type="nucleotide sequence ID" value="NZ_AP028907.1"/>
</dbReference>
<keyword evidence="2" id="KW-1185">Reference proteome</keyword>
<sequence length="173" mass="17925">MAGVLFAALLAIGFIGIKSSDYKDVSSLKNLGYKAYVTVKGTPVSLSGNYVLKVGDTVFSLRGFGSYAIAERIGGPPLGSDDSYAVFILEGKDGSTRVVALYSASEFKSLYGGSPSVSSRVVVEGEYEPGLPAAIIDPASGSKVGGPYPVLMVSKILEGCHESYQAPAGRLEG</sequence>
<organism evidence="1 2">
    <name type="scientific">Pyrodictium abyssi</name>
    <dbReference type="NCBI Taxonomy" id="54256"/>
    <lineage>
        <taxon>Archaea</taxon>
        <taxon>Thermoproteota</taxon>
        <taxon>Thermoprotei</taxon>
        <taxon>Desulfurococcales</taxon>
        <taxon>Pyrodictiaceae</taxon>
        <taxon>Pyrodictium</taxon>
    </lineage>
</organism>
<protein>
    <submittedName>
        <fullName evidence="1">Uncharacterized protein</fullName>
    </submittedName>
</protein>
<reference evidence="1 2" key="1">
    <citation type="submission" date="2023-09" db="EMBL/GenBank/DDBJ databases">
        <title>Pyrofollis japonicus gen. nov. sp. nov., a novel member of the family Pyrodictiaceae isolated from the Iheya North hydrothermal field.</title>
        <authorList>
            <person name="Miyazaki U."/>
            <person name="Sanari M."/>
            <person name="Tame A."/>
            <person name="Kitajima M."/>
            <person name="Okamoto A."/>
            <person name="Sawayama S."/>
            <person name="Miyazaki J."/>
            <person name="Takai K."/>
            <person name="Nakagawa S."/>
        </authorList>
    </citation>
    <scope>NUCLEOTIDE SEQUENCE [LARGE SCALE GENOMIC DNA]</scope>
    <source>
        <strain evidence="1 2">AV2</strain>
    </source>
</reference>
<evidence type="ECO:0000313" key="1">
    <source>
        <dbReference type="EMBL" id="BES80674.1"/>
    </source>
</evidence>
<proteinExistence type="predicted"/>